<keyword evidence="2" id="KW-0175">Coiled coil</keyword>
<dbReference type="Gene3D" id="2.40.30.170">
    <property type="match status" value="1"/>
</dbReference>
<feature type="signal peptide" evidence="3">
    <location>
        <begin position="1"/>
        <end position="25"/>
    </location>
</feature>
<dbReference type="InterPro" id="IPR059052">
    <property type="entry name" value="HH_YbhG-like"/>
</dbReference>
<dbReference type="Gene3D" id="1.20.1600.10">
    <property type="entry name" value="Outer membrane efflux proteins (OEP)"/>
    <property type="match status" value="1"/>
</dbReference>
<sequence>MKRKAWFVLLIFSIIATLLGCESNAETTAAPKVYPVKTIEVKNESLPVTLEYAGITGGSEVRKLSFKSTAIIDKIYVQKGQRIKKGDPLVDLDKTDLILAMEAAKYQMDAAAAQYHKAVNGAQKEDIAKAEIAVKNAQDNYNFLKDLYDKNVKLFESGAISKQELDHSKLQLDNAQSSLNIAIQNLQQLKNGTREEDIDALLAQLNSAKTNYSSKESLVQDASLVADIDGYVVDVLGKEGELWPAGNPVILIRSENQVVSVGLSDQDVTKIKVGSKAQVKINGQTTDGEVINIAQMADPETGTYSAEIKLLQPIKNSEYLIGQSVKVYFGIGNKESVWIPISSILNDGEDYVYIVEEGRAVRKNITIGEPHEDKVSVEGLKVGDQLVIEGMKNIKAGYKVQTSEENEK</sequence>
<name>A0A8J8GID7_9BACI</name>
<dbReference type="GO" id="GO:1990281">
    <property type="term" value="C:efflux pump complex"/>
    <property type="evidence" value="ECO:0007669"/>
    <property type="project" value="TreeGrafter"/>
</dbReference>
<evidence type="ECO:0000313" key="6">
    <source>
        <dbReference type="EMBL" id="NSL52923.1"/>
    </source>
</evidence>
<evidence type="ECO:0000259" key="5">
    <source>
        <dbReference type="Pfam" id="PF25989"/>
    </source>
</evidence>
<comment type="caution">
    <text evidence="6">The sequence shown here is derived from an EMBL/GenBank/DDBJ whole genome shotgun (WGS) entry which is preliminary data.</text>
</comment>
<evidence type="ECO:0000313" key="7">
    <source>
        <dbReference type="Proteomes" id="UP000625804"/>
    </source>
</evidence>
<feature type="domain" description="YknX-like C-terminal permuted SH3-like" evidence="5">
    <location>
        <begin position="339"/>
        <end position="401"/>
    </location>
</feature>
<dbReference type="Pfam" id="PF25881">
    <property type="entry name" value="HH_YBHG"/>
    <property type="match status" value="1"/>
</dbReference>
<dbReference type="InterPro" id="IPR006143">
    <property type="entry name" value="RND_pump_MFP"/>
</dbReference>
<evidence type="ECO:0000256" key="3">
    <source>
        <dbReference type="SAM" id="SignalP"/>
    </source>
</evidence>
<dbReference type="RefSeq" id="WP_173732125.1">
    <property type="nucleotide sequence ID" value="NZ_JABTTE010000024.1"/>
</dbReference>
<evidence type="ECO:0000259" key="4">
    <source>
        <dbReference type="Pfam" id="PF25881"/>
    </source>
</evidence>
<dbReference type="EMBL" id="JABTTE010000024">
    <property type="protein sequence ID" value="NSL52923.1"/>
    <property type="molecule type" value="Genomic_DNA"/>
</dbReference>
<feature type="chain" id="PRO_5035176091" evidence="3">
    <location>
        <begin position="26"/>
        <end position="408"/>
    </location>
</feature>
<dbReference type="Pfam" id="PF25989">
    <property type="entry name" value="YknX_C"/>
    <property type="match status" value="1"/>
</dbReference>
<organism evidence="6 7">
    <name type="scientific">Calidifontibacillus erzurumensis</name>
    <dbReference type="NCBI Taxonomy" id="2741433"/>
    <lineage>
        <taxon>Bacteria</taxon>
        <taxon>Bacillati</taxon>
        <taxon>Bacillota</taxon>
        <taxon>Bacilli</taxon>
        <taxon>Bacillales</taxon>
        <taxon>Bacillaceae</taxon>
        <taxon>Calidifontibacillus/Schinkia group</taxon>
        <taxon>Calidifontibacillus</taxon>
    </lineage>
</organism>
<keyword evidence="3" id="KW-0732">Signal</keyword>
<evidence type="ECO:0000256" key="2">
    <source>
        <dbReference type="SAM" id="Coils"/>
    </source>
</evidence>
<protein>
    <submittedName>
        <fullName evidence="6">Efflux RND transporter periplasmic adaptor subunit</fullName>
    </submittedName>
</protein>
<dbReference type="SUPFAM" id="SSF56954">
    <property type="entry name" value="Outer membrane efflux proteins (OEP)"/>
    <property type="match status" value="1"/>
</dbReference>
<feature type="domain" description="YbhG-like alpha-helical hairpin" evidence="4">
    <location>
        <begin position="92"/>
        <end position="220"/>
    </location>
</feature>
<dbReference type="NCBIfam" id="TIGR01730">
    <property type="entry name" value="RND_mfp"/>
    <property type="match status" value="1"/>
</dbReference>
<dbReference type="InterPro" id="IPR058637">
    <property type="entry name" value="YknX-like_C"/>
</dbReference>
<evidence type="ECO:0000256" key="1">
    <source>
        <dbReference type="ARBA" id="ARBA00009477"/>
    </source>
</evidence>
<keyword evidence="7" id="KW-1185">Reference proteome</keyword>
<feature type="coiled-coil region" evidence="2">
    <location>
        <begin position="120"/>
        <end position="147"/>
    </location>
</feature>
<dbReference type="Gene3D" id="2.40.420.20">
    <property type="match status" value="1"/>
</dbReference>
<dbReference type="PROSITE" id="PS51257">
    <property type="entry name" value="PROKAR_LIPOPROTEIN"/>
    <property type="match status" value="1"/>
</dbReference>
<gene>
    <name evidence="6" type="ORF">HR057_14295</name>
</gene>
<dbReference type="AlphaFoldDB" id="A0A8J8GID7"/>
<dbReference type="PANTHER" id="PTHR30469:SF20">
    <property type="entry name" value="EFFLUX RND TRANSPORTER PERIPLASMIC ADAPTOR SUBUNIT"/>
    <property type="match status" value="1"/>
</dbReference>
<dbReference type="Gene3D" id="2.40.50.100">
    <property type="match status" value="1"/>
</dbReference>
<reference evidence="6" key="1">
    <citation type="submission" date="2020-06" db="EMBL/GenBank/DDBJ databases">
        <title>A novel thermopfilic bacterium from Erzurum, Turkey.</title>
        <authorList>
            <person name="Adiguzel A."/>
            <person name="Ay H."/>
            <person name="Baltaci M.O."/>
        </authorList>
    </citation>
    <scope>NUCLEOTIDE SEQUENCE</scope>
    <source>
        <strain evidence="6">P2</strain>
    </source>
</reference>
<dbReference type="PANTHER" id="PTHR30469">
    <property type="entry name" value="MULTIDRUG RESISTANCE PROTEIN MDTA"/>
    <property type="match status" value="1"/>
</dbReference>
<dbReference type="Proteomes" id="UP000625804">
    <property type="component" value="Unassembled WGS sequence"/>
</dbReference>
<dbReference type="GO" id="GO:0015562">
    <property type="term" value="F:efflux transmembrane transporter activity"/>
    <property type="evidence" value="ECO:0007669"/>
    <property type="project" value="TreeGrafter"/>
</dbReference>
<proteinExistence type="inferred from homology"/>
<comment type="similarity">
    <text evidence="1">Belongs to the membrane fusion protein (MFP) (TC 8.A.1) family.</text>
</comment>
<accession>A0A8J8GID7</accession>